<dbReference type="InterPro" id="IPR000924">
    <property type="entry name" value="Glu/Gln-tRNA-synth"/>
</dbReference>
<dbReference type="InterPro" id="IPR045462">
    <property type="entry name" value="aa-tRNA-synth_I_cd-bd"/>
</dbReference>
<dbReference type="Proteomes" id="UP000237684">
    <property type="component" value="Unassembled WGS sequence"/>
</dbReference>
<dbReference type="EC" id="6.1.1.17" evidence="7"/>
<evidence type="ECO:0000256" key="7">
    <source>
        <dbReference type="HAMAP-Rule" id="MF_00022"/>
    </source>
</evidence>
<protein>
    <recommendedName>
        <fullName evidence="7">Glutamate--tRNA ligase</fullName>
        <ecNumber evidence="7">6.1.1.17</ecNumber>
    </recommendedName>
    <alternativeName>
        <fullName evidence="7">Glutamyl-tRNA synthetase</fullName>
        <shortName evidence="7">GluRS</shortName>
    </alternativeName>
</protein>
<dbReference type="GO" id="GO:0008270">
    <property type="term" value="F:zinc ion binding"/>
    <property type="evidence" value="ECO:0007669"/>
    <property type="project" value="InterPro"/>
</dbReference>
<comment type="caution">
    <text evidence="10">The sequence shown here is derived from an EMBL/GenBank/DDBJ whole genome shotgun (WGS) entry which is preliminary data.</text>
</comment>
<keyword evidence="7" id="KW-0963">Cytoplasm</keyword>
<reference evidence="10 11" key="1">
    <citation type="journal article" date="2018" name="Syst. Appl. Microbiol.">
        <title>Abditibacterium utsteinense sp. nov., the first cultivated member of candidate phylum FBP, isolated from ice-free Antarctic soil samples.</title>
        <authorList>
            <person name="Tahon G."/>
            <person name="Tytgat B."/>
            <person name="Lebbe L."/>
            <person name="Carlier A."/>
            <person name="Willems A."/>
        </authorList>
    </citation>
    <scope>NUCLEOTIDE SEQUENCE [LARGE SCALE GENOMIC DNA]</scope>
    <source>
        <strain evidence="10 11">LMG 29911</strain>
    </source>
</reference>
<dbReference type="InterPro" id="IPR014729">
    <property type="entry name" value="Rossmann-like_a/b/a_fold"/>
</dbReference>
<keyword evidence="4 7" id="KW-0067">ATP-binding</keyword>
<accession>A0A2S8SSA6</accession>
<evidence type="ECO:0000256" key="5">
    <source>
        <dbReference type="ARBA" id="ARBA00022917"/>
    </source>
</evidence>
<dbReference type="SUPFAM" id="SSF52374">
    <property type="entry name" value="Nucleotidylyl transferase"/>
    <property type="match status" value="1"/>
</dbReference>
<comment type="catalytic activity">
    <reaction evidence="7">
        <text>tRNA(Glu) + L-glutamate + ATP = L-glutamyl-tRNA(Glu) + AMP + diphosphate</text>
        <dbReference type="Rhea" id="RHEA:23540"/>
        <dbReference type="Rhea" id="RHEA-COMP:9663"/>
        <dbReference type="Rhea" id="RHEA-COMP:9680"/>
        <dbReference type="ChEBI" id="CHEBI:29985"/>
        <dbReference type="ChEBI" id="CHEBI:30616"/>
        <dbReference type="ChEBI" id="CHEBI:33019"/>
        <dbReference type="ChEBI" id="CHEBI:78442"/>
        <dbReference type="ChEBI" id="CHEBI:78520"/>
        <dbReference type="ChEBI" id="CHEBI:456215"/>
        <dbReference type="EC" id="6.1.1.17"/>
    </reaction>
</comment>
<evidence type="ECO:0000256" key="1">
    <source>
        <dbReference type="ARBA" id="ARBA00007894"/>
    </source>
</evidence>
<dbReference type="InterPro" id="IPR020751">
    <property type="entry name" value="aa-tRNA-synth_I_codon-bd_sub2"/>
</dbReference>
<evidence type="ECO:0000313" key="11">
    <source>
        <dbReference type="Proteomes" id="UP000237684"/>
    </source>
</evidence>
<dbReference type="GO" id="GO:0005524">
    <property type="term" value="F:ATP binding"/>
    <property type="evidence" value="ECO:0007669"/>
    <property type="project" value="UniProtKB-UniRule"/>
</dbReference>
<dbReference type="InterPro" id="IPR020058">
    <property type="entry name" value="Glu/Gln-tRNA-synth_Ib_cat-dom"/>
</dbReference>
<dbReference type="GO" id="GO:0005829">
    <property type="term" value="C:cytosol"/>
    <property type="evidence" value="ECO:0007669"/>
    <property type="project" value="TreeGrafter"/>
</dbReference>
<dbReference type="EMBL" id="NIGF01000010">
    <property type="protein sequence ID" value="PQV63658.1"/>
    <property type="molecule type" value="Genomic_DNA"/>
</dbReference>
<dbReference type="OrthoDB" id="9807503at2"/>
<name>A0A2S8SSA6_9BACT</name>
<dbReference type="InterPro" id="IPR033910">
    <property type="entry name" value="GluRS_core"/>
</dbReference>
<evidence type="ECO:0000256" key="2">
    <source>
        <dbReference type="ARBA" id="ARBA00022598"/>
    </source>
</evidence>
<dbReference type="InParanoid" id="A0A2S8SSA6"/>
<dbReference type="PRINTS" id="PR00987">
    <property type="entry name" value="TRNASYNTHGLU"/>
</dbReference>
<comment type="subunit">
    <text evidence="7">Monomer.</text>
</comment>
<evidence type="ECO:0000259" key="8">
    <source>
        <dbReference type="Pfam" id="PF00749"/>
    </source>
</evidence>
<keyword evidence="3 7" id="KW-0547">Nucleotide-binding</keyword>
<feature type="short sequence motif" description="'HIGH' region" evidence="7">
    <location>
        <begin position="12"/>
        <end position="22"/>
    </location>
</feature>
<proteinExistence type="inferred from homology"/>
<evidence type="ECO:0000256" key="3">
    <source>
        <dbReference type="ARBA" id="ARBA00022741"/>
    </source>
</evidence>
<dbReference type="GO" id="GO:0004818">
    <property type="term" value="F:glutamate-tRNA ligase activity"/>
    <property type="evidence" value="ECO:0007669"/>
    <property type="project" value="UniProtKB-UniRule"/>
</dbReference>
<feature type="binding site" evidence="7">
    <location>
        <position position="255"/>
    </location>
    <ligand>
        <name>ATP</name>
        <dbReference type="ChEBI" id="CHEBI:30616"/>
    </ligand>
</feature>
<dbReference type="Pfam" id="PF19269">
    <property type="entry name" value="Anticodon_2"/>
    <property type="match status" value="1"/>
</dbReference>
<dbReference type="NCBIfam" id="TIGR00464">
    <property type="entry name" value="gltX_bact"/>
    <property type="match status" value="1"/>
</dbReference>
<keyword evidence="2 7" id="KW-0436">Ligase</keyword>
<dbReference type="HAMAP" id="MF_00022">
    <property type="entry name" value="Glu_tRNA_synth_type1"/>
    <property type="match status" value="1"/>
</dbReference>
<dbReference type="InterPro" id="IPR049940">
    <property type="entry name" value="GluQ/Sye"/>
</dbReference>
<dbReference type="GO" id="GO:0000049">
    <property type="term" value="F:tRNA binding"/>
    <property type="evidence" value="ECO:0007669"/>
    <property type="project" value="InterPro"/>
</dbReference>
<dbReference type="PANTHER" id="PTHR43311:SF2">
    <property type="entry name" value="GLUTAMATE--TRNA LIGASE, MITOCHONDRIAL-RELATED"/>
    <property type="match status" value="1"/>
</dbReference>
<dbReference type="FunCoup" id="A0A2S8SSA6">
    <property type="interactions" value="467"/>
</dbReference>
<dbReference type="PANTHER" id="PTHR43311">
    <property type="entry name" value="GLUTAMATE--TRNA LIGASE"/>
    <property type="match status" value="1"/>
</dbReference>
<dbReference type="Gene3D" id="3.40.50.620">
    <property type="entry name" value="HUPs"/>
    <property type="match status" value="1"/>
</dbReference>
<gene>
    <name evidence="7" type="primary">gltX</name>
    <name evidence="10" type="ORF">B1R32_110124</name>
</gene>
<comment type="similarity">
    <text evidence="1 7">Belongs to the class-I aminoacyl-tRNA synthetase family. Glutamate--tRNA ligase type 1 subfamily.</text>
</comment>
<keyword evidence="5 7" id="KW-0648">Protein biosynthesis</keyword>
<evidence type="ECO:0000256" key="4">
    <source>
        <dbReference type="ARBA" id="ARBA00022840"/>
    </source>
</evidence>
<comment type="subcellular location">
    <subcellularLocation>
        <location evidence="7">Cytoplasm</location>
    </subcellularLocation>
</comment>
<dbReference type="SUPFAM" id="SSF48163">
    <property type="entry name" value="An anticodon-binding domain of class I aminoacyl-tRNA synthetases"/>
    <property type="match status" value="1"/>
</dbReference>
<dbReference type="FunFam" id="3.40.50.620:FF:000045">
    <property type="entry name" value="Glutamate--tRNA ligase, mitochondrial"/>
    <property type="match status" value="1"/>
</dbReference>
<evidence type="ECO:0000259" key="9">
    <source>
        <dbReference type="Pfam" id="PF19269"/>
    </source>
</evidence>
<dbReference type="AlphaFoldDB" id="A0A2S8SSA6"/>
<evidence type="ECO:0000256" key="6">
    <source>
        <dbReference type="ARBA" id="ARBA00023146"/>
    </source>
</evidence>
<evidence type="ECO:0000313" key="10">
    <source>
        <dbReference type="EMBL" id="PQV63658.1"/>
    </source>
</evidence>
<dbReference type="GO" id="GO:0006424">
    <property type="term" value="P:glutamyl-tRNA aminoacylation"/>
    <property type="evidence" value="ECO:0007669"/>
    <property type="project" value="UniProtKB-UniRule"/>
</dbReference>
<dbReference type="Pfam" id="PF00749">
    <property type="entry name" value="tRNA-synt_1c"/>
    <property type="match status" value="1"/>
</dbReference>
<dbReference type="Gene3D" id="1.10.10.350">
    <property type="match status" value="1"/>
</dbReference>
<dbReference type="InterPro" id="IPR008925">
    <property type="entry name" value="aa_tRNA-synth_I_cd-bd_sf"/>
</dbReference>
<sequence>MNSKPLRVRMAPSPTGLFHVGSARTALFNFLFARHSGAAFVLRIEDTDAARGSLEYEQVIYDAMAWLGLETDESPQQGGAFGPYRQSERFDIYKAHAAQLLESGHAYTAYETPEELTQMRELQAQNKQPPRYNGAHRELTSTQRAEFESQGRRGVLRLKIPAGKVTFGDAVYGEISWKNSDIDDFVICKSDGGPTYNFACAVDDHLMQISHVIRGEDGLSNTPRQCLIYDAFGWERPIFAHLPFLLGKDRKKLSKRNADTVSLLDFSQILPDAMFNYLTQLGWNPGSGETQEIFSRAELIEKFTLDGVNKAGAIFDAEKLNWMNIAYLKAMPIDEFLILAAPHLESLEDDLNENPEYGRAALEMARERIQSLPDIARTATYFFTDEFPVDEAGRAKHLTPENLANAAKLRERFAALEEWNSQKIEAEVRALSEELGVKVALLVHPTRMVVSGQTVGPSLWELLEFLGKERTVRRMAQ</sequence>
<comment type="caution">
    <text evidence="7">Lacks conserved residue(s) required for the propagation of feature annotation.</text>
</comment>
<organism evidence="10 11">
    <name type="scientific">Abditibacterium utsteinense</name>
    <dbReference type="NCBI Taxonomy" id="1960156"/>
    <lineage>
        <taxon>Bacteria</taxon>
        <taxon>Pseudomonadati</taxon>
        <taxon>Abditibacteriota</taxon>
        <taxon>Abditibacteriia</taxon>
        <taxon>Abditibacteriales</taxon>
        <taxon>Abditibacteriaceae</taxon>
        <taxon>Abditibacterium</taxon>
    </lineage>
</organism>
<feature type="domain" description="Glutamyl/glutaminyl-tRNA synthetase class Ib catalytic" evidence="8">
    <location>
        <begin position="6"/>
        <end position="322"/>
    </location>
</feature>
<keyword evidence="11" id="KW-1185">Reference proteome</keyword>
<dbReference type="RefSeq" id="WP_105484070.1">
    <property type="nucleotide sequence ID" value="NZ_NIGF01000010.1"/>
</dbReference>
<comment type="function">
    <text evidence="7">Catalyzes the attachment of glutamate to tRNA(Glu) in a two-step reaction: glutamate is first activated by ATP to form Glu-AMP and then transferred to the acceptor end of tRNA(Glu).</text>
</comment>
<feature type="short sequence motif" description="'KMSKS' region" evidence="7">
    <location>
        <begin position="252"/>
        <end position="256"/>
    </location>
</feature>
<keyword evidence="6 7" id="KW-0030">Aminoacyl-tRNA synthetase</keyword>
<dbReference type="CDD" id="cd00808">
    <property type="entry name" value="GluRS_core"/>
    <property type="match status" value="1"/>
</dbReference>
<dbReference type="InterPro" id="IPR004527">
    <property type="entry name" value="Glu-tRNA-ligase_bac/mito"/>
</dbReference>
<feature type="domain" description="Aminoacyl-tRNA synthetase class I anticodon-binding" evidence="9">
    <location>
        <begin position="339"/>
        <end position="476"/>
    </location>
</feature>